<feature type="region of interest" description="Disordered" evidence="1">
    <location>
        <begin position="155"/>
        <end position="200"/>
    </location>
</feature>
<reference evidence="2" key="1">
    <citation type="submission" date="2023-02" db="EMBL/GenBank/DDBJ databases">
        <title>Kitasatospora phosalacinea NBRC 14627.</title>
        <authorList>
            <person name="Ichikawa N."/>
            <person name="Sato H."/>
            <person name="Tonouchi N."/>
        </authorList>
    </citation>
    <scope>NUCLEOTIDE SEQUENCE</scope>
    <source>
        <strain evidence="2">NBRC 14627</strain>
    </source>
</reference>
<evidence type="ECO:0000256" key="1">
    <source>
        <dbReference type="SAM" id="MobiDB-lite"/>
    </source>
</evidence>
<gene>
    <name evidence="2" type="ORF">Kpho02_74950</name>
</gene>
<dbReference type="SUPFAM" id="SSF50998">
    <property type="entry name" value="Quinoprotein alcohol dehydrogenase-like"/>
    <property type="match status" value="1"/>
</dbReference>
<proteinExistence type="predicted"/>
<protein>
    <submittedName>
        <fullName evidence="2">Uncharacterized protein</fullName>
    </submittedName>
</protein>
<sequence>MILRIDRVHADRPFAEAGNPRLAVTDERLGLLAVTGTVGHDRPASTAVYRTSDLTCVALLRSRHHAHALAFHPELPLLAVGTGRYDGGYHNEGELLLLDLGSGRAVSAFHDPTGRTVRGLEWRDGHTLRLSLEPVSKDAQDPQVEHLVDLHRPDWRRPEPRSVRGAELGNSTTRPLTAHPLPDPGPVLDRHRPGRGPGGVVHDVRLLDDGRVLVSSDGALLECRLPSGEVSWSVPAAPHGGARLVVAPDQRSAWVHVGPWYVPDLPDSVSRIDLSTGTRTARVRLSAPADLHAGPDGLPVLVPRGSRYVPRDDLHLRRGSGTSFCTVGTSRGPGGTHQRWVGAADPVPLPGAEEPLAPDAPPLGESGPLLAPDRTPPRPLFPLSPLPGEDHDGGPGVELPGGDLLQAGARWRREGRRPGDCYLARRDPADGTLRWLFRTDRPAVVLDTDGTHAYAGYDSGDVLALSSTDGTLRGWGRLTLRGAPLVPTALTVTAPGRLLVGTECGRLLECAFA</sequence>
<feature type="compositionally biased region" description="Basic and acidic residues" evidence="1">
    <location>
        <begin position="155"/>
        <end position="164"/>
    </location>
</feature>
<evidence type="ECO:0000313" key="3">
    <source>
        <dbReference type="Proteomes" id="UP001165041"/>
    </source>
</evidence>
<accession>A0A9W6V6D8</accession>
<comment type="caution">
    <text evidence="2">The sequence shown here is derived from an EMBL/GenBank/DDBJ whole genome shotgun (WGS) entry which is preliminary data.</text>
</comment>
<dbReference type="Proteomes" id="UP001165041">
    <property type="component" value="Unassembled WGS sequence"/>
</dbReference>
<feature type="region of interest" description="Disordered" evidence="1">
    <location>
        <begin position="347"/>
        <end position="401"/>
    </location>
</feature>
<dbReference type="SUPFAM" id="SSF75011">
    <property type="entry name" value="3-carboxy-cis,cis-mucoante lactonizing enzyme"/>
    <property type="match status" value="1"/>
</dbReference>
<dbReference type="EMBL" id="BSSA01000048">
    <property type="protein sequence ID" value="GLW75198.1"/>
    <property type="molecule type" value="Genomic_DNA"/>
</dbReference>
<dbReference type="AlphaFoldDB" id="A0A9W6V6D8"/>
<name>A0A9W6V6D8_9ACTN</name>
<dbReference type="InterPro" id="IPR011047">
    <property type="entry name" value="Quinoprotein_ADH-like_sf"/>
</dbReference>
<organism evidence="2 3">
    <name type="scientific">Kitasatospora phosalacinea</name>
    <dbReference type="NCBI Taxonomy" id="2065"/>
    <lineage>
        <taxon>Bacteria</taxon>
        <taxon>Bacillati</taxon>
        <taxon>Actinomycetota</taxon>
        <taxon>Actinomycetes</taxon>
        <taxon>Kitasatosporales</taxon>
        <taxon>Streptomycetaceae</taxon>
        <taxon>Kitasatospora</taxon>
    </lineage>
</organism>
<evidence type="ECO:0000313" key="2">
    <source>
        <dbReference type="EMBL" id="GLW75198.1"/>
    </source>
</evidence>
<feature type="compositionally biased region" description="Low complexity" evidence="1">
    <location>
        <begin position="350"/>
        <end position="365"/>
    </location>
</feature>
<dbReference type="RefSeq" id="WP_285740742.1">
    <property type="nucleotide sequence ID" value="NZ_BSSA01000048.1"/>
</dbReference>